<keyword evidence="5" id="KW-1185">Reference proteome</keyword>
<feature type="region of interest" description="Disordered" evidence="1">
    <location>
        <begin position="39"/>
        <end position="111"/>
    </location>
</feature>
<evidence type="ECO:0000256" key="1">
    <source>
        <dbReference type="SAM" id="MobiDB-lite"/>
    </source>
</evidence>
<feature type="signal peptide" evidence="2">
    <location>
        <begin position="1"/>
        <end position="25"/>
    </location>
</feature>
<sequence>MIHTTTFRRLILSTILALAVPITDAAPAKPAVNKAVATAKAGKTSKPAAKNTNKAASKPTISGKSSAKNSKTAPAAKPAANSKNSKAVAGSKTAKSTVNGKAAAPAKTAQTPCGKAQSAVFQAAAEGRLDALKQHKNNKCDLKKTDPRGFTLYDIATLNGRKNITDWLVANKIAQKNQYSSALVKLVQTGLRYLGHDAGAANGKQTAATAKAIKAFQRANHLSQSGKIDAAWLPAFNKELGKKTQNTLKNLGYKTGKNTGISTAIQAFRQERKMAKSGSYLDDQLIYQLMLAENEAGKKTDKRKGADRRARLAAQNAAQQQEEAQRSAENQRKAAEARARAEAAAREAAEEERRIAEQERIEDEQRAARNAAELAAARQQTEAATREAQQLRAQAQNISNANPGEAEQRRLNEERAARRAAAAAQAERTRQQAEAARRAEEQARQQAQTAARSAVQARVEAQNALRTASDPILAQSAGRPAAKPRGNKGFTRANGILSLGTSGGVLSSCSVGGRSIDIGWCQQYYPDGDGRQCSAVISNSGIVVSLTCK</sequence>
<feature type="compositionally biased region" description="Low complexity" evidence="1">
    <location>
        <begin position="368"/>
        <end position="391"/>
    </location>
</feature>
<dbReference type="InterPro" id="IPR002477">
    <property type="entry name" value="Peptidoglycan-bd-like"/>
</dbReference>
<feature type="region of interest" description="Disordered" evidence="1">
    <location>
        <begin position="470"/>
        <end position="489"/>
    </location>
</feature>
<feature type="compositionally biased region" description="Basic and acidic residues" evidence="1">
    <location>
        <begin position="297"/>
        <end position="310"/>
    </location>
</feature>
<feature type="compositionally biased region" description="Basic and acidic residues" evidence="1">
    <location>
        <begin position="406"/>
        <end position="417"/>
    </location>
</feature>
<dbReference type="InterPro" id="IPR036770">
    <property type="entry name" value="Ankyrin_rpt-contain_sf"/>
</dbReference>
<feature type="chain" id="PRO_5016955202" evidence="2">
    <location>
        <begin position="26"/>
        <end position="549"/>
    </location>
</feature>
<dbReference type="Proteomes" id="UP000254572">
    <property type="component" value="Unassembled WGS sequence"/>
</dbReference>
<feature type="compositionally biased region" description="Basic and acidic residues" evidence="1">
    <location>
        <begin position="427"/>
        <end position="443"/>
    </location>
</feature>
<dbReference type="Gene3D" id="1.10.101.10">
    <property type="entry name" value="PGBD-like superfamily/PGBD"/>
    <property type="match status" value="1"/>
</dbReference>
<dbReference type="InterPro" id="IPR036366">
    <property type="entry name" value="PGBDSf"/>
</dbReference>
<gene>
    <name evidence="4" type="ORF">NCTC13294_01721</name>
</gene>
<dbReference type="OrthoDB" id="7069377at2"/>
<evidence type="ECO:0000313" key="4">
    <source>
        <dbReference type="EMBL" id="SUX24154.1"/>
    </source>
</evidence>
<name>A0A381EAX0_9GAMM</name>
<feature type="compositionally biased region" description="Low complexity" evidence="1">
    <location>
        <begin position="312"/>
        <end position="322"/>
    </location>
</feature>
<protein>
    <submittedName>
        <fullName evidence="4">Peptidoglycan binding domain</fullName>
    </submittedName>
</protein>
<feature type="region of interest" description="Disordered" evidence="1">
    <location>
        <begin position="297"/>
        <end position="455"/>
    </location>
</feature>
<dbReference type="SUPFAM" id="SSF47090">
    <property type="entry name" value="PGBD-like"/>
    <property type="match status" value="1"/>
</dbReference>
<feature type="compositionally biased region" description="Low complexity" evidence="1">
    <location>
        <begin position="101"/>
        <end position="111"/>
    </location>
</feature>
<organism evidence="4 5">
    <name type="scientific">Cardiobacterium valvarum</name>
    <dbReference type="NCBI Taxonomy" id="194702"/>
    <lineage>
        <taxon>Bacteria</taxon>
        <taxon>Pseudomonadati</taxon>
        <taxon>Pseudomonadota</taxon>
        <taxon>Gammaproteobacteria</taxon>
        <taxon>Cardiobacteriales</taxon>
        <taxon>Cardiobacteriaceae</taxon>
        <taxon>Cardiobacterium</taxon>
    </lineage>
</organism>
<accession>A0A381EAX0</accession>
<proteinExistence type="predicted"/>
<reference evidence="4 5" key="1">
    <citation type="submission" date="2018-06" db="EMBL/GenBank/DDBJ databases">
        <authorList>
            <consortium name="Pathogen Informatics"/>
            <person name="Doyle S."/>
        </authorList>
    </citation>
    <scope>NUCLEOTIDE SEQUENCE [LARGE SCALE GENOMIC DNA]</scope>
    <source>
        <strain evidence="4 5">NCTC13294</strain>
    </source>
</reference>
<dbReference type="RefSeq" id="WP_115611945.1">
    <property type="nucleotide sequence ID" value="NZ_JBHLZC010000002.1"/>
</dbReference>
<evidence type="ECO:0000313" key="5">
    <source>
        <dbReference type="Proteomes" id="UP000254572"/>
    </source>
</evidence>
<dbReference type="InterPro" id="IPR036365">
    <property type="entry name" value="PGBD-like_sf"/>
</dbReference>
<dbReference type="SUPFAM" id="SSF48403">
    <property type="entry name" value="Ankyrin repeat"/>
    <property type="match status" value="1"/>
</dbReference>
<keyword evidence="2" id="KW-0732">Signal</keyword>
<evidence type="ECO:0000259" key="3">
    <source>
        <dbReference type="Pfam" id="PF01471"/>
    </source>
</evidence>
<feature type="compositionally biased region" description="Low complexity" evidence="1">
    <location>
        <begin position="64"/>
        <end position="92"/>
    </location>
</feature>
<feature type="compositionally biased region" description="Low complexity" evidence="1">
    <location>
        <begin position="444"/>
        <end position="455"/>
    </location>
</feature>
<feature type="compositionally biased region" description="Polar residues" evidence="1">
    <location>
        <begin position="392"/>
        <end position="402"/>
    </location>
</feature>
<dbReference type="AlphaFoldDB" id="A0A381EAX0"/>
<dbReference type="Pfam" id="PF01471">
    <property type="entry name" value="PG_binding_1"/>
    <property type="match status" value="1"/>
</dbReference>
<feature type="domain" description="Peptidoglycan binding-like" evidence="3">
    <location>
        <begin position="181"/>
        <end position="231"/>
    </location>
</feature>
<evidence type="ECO:0000256" key="2">
    <source>
        <dbReference type="SAM" id="SignalP"/>
    </source>
</evidence>
<feature type="compositionally biased region" description="Polar residues" evidence="1">
    <location>
        <begin position="50"/>
        <end position="63"/>
    </location>
</feature>
<feature type="compositionally biased region" description="Basic and acidic residues" evidence="1">
    <location>
        <begin position="323"/>
        <end position="367"/>
    </location>
</feature>
<dbReference type="EMBL" id="UFUW01000001">
    <property type="protein sequence ID" value="SUX24154.1"/>
    <property type="molecule type" value="Genomic_DNA"/>
</dbReference>